<dbReference type="Gene3D" id="3.40.50.800">
    <property type="entry name" value="Anticodon-binding domain"/>
    <property type="match status" value="1"/>
</dbReference>
<dbReference type="HAMAP" id="MF_00184">
    <property type="entry name" value="Thr_tRNA_synth"/>
    <property type="match status" value="1"/>
</dbReference>
<dbReference type="InterPro" id="IPR006195">
    <property type="entry name" value="aa-tRNA-synth_II"/>
</dbReference>
<dbReference type="InterPro" id="IPR033728">
    <property type="entry name" value="ThrRS_core"/>
</dbReference>
<evidence type="ECO:0000256" key="9">
    <source>
        <dbReference type="ARBA" id="ARBA00023146"/>
    </source>
</evidence>
<dbReference type="CDD" id="cd00860">
    <property type="entry name" value="ThrRS_anticodon"/>
    <property type="match status" value="1"/>
</dbReference>
<evidence type="ECO:0000313" key="16">
    <source>
        <dbReference type="EMBL" id="CED83034.1"/>
    </source>
</evidence>
<dbReference type="EC" id="6.1.1.3" evidence="3"/>
<dbReference type="FunFam" id="3.10.20.30:FF:000006">
    <property type="entry name" value="Threonine--tRNA ligase, cytoplasmic"/>
    <property type="match status" value="1"/>
</dbReference>
<evidence type="ECO:0000256" key="1">
    <source>
        <dbReference type="ARBA" id="ARBA00004496"/>
    </source>
</evidence>
<dbReference type="SUPFAM" id="SSF55681">
    <property type="entry name" value="Class II aaRS and biotin synthetases"/>
    <property type="match status" value="1"/>
</dbReference>
<keyword evidence="4" id="KW-0963">Cytoplasm</keyword>
<dbReference type="Gene3D" id="3.10.20.30">
    <property type="match status" value="1"/>
</dbReference>
<dbReference type="PANTHER" id="PTHR11451">
    <property type="entry name" value="THREONINE-TRNA LIGASE"/>
    <property type="match status" value="1"/>
</dbReference>
<dbReference type="PRINTS" id="PR01047">
    <property type="entry name" value="TRNASYNTHTHR"/>
</dbReference>
<comment type="similarity">
    <text evidence="2">Belongs to the class-II aminoacyl-tRNA synthetase family.</text>
</comment>
<dbReference type="Gene3D" id="3.30.930.10">
    <property type="entry name" value="Bira Bifunctional Protein, Domain 2"/>
    <property type="match status" value="1"/>
</dbReference>
<dbReference type="InterPro" id="IPR012676">
    <property type="entry name" value="TGS-like"/>
</dbReference>
<dbReference type="SUPFAM" id="SSF52954">
    <property type="entry name" value="Class II aaRS ABD-related"/>
    <property type="match status" value="1"/>
</dbReference>
<evidence type="ECO:0000256" key="3">
    <source>
        <dbReference type="ARBA" id="ARBA00013163"/>
    </source>
</evidence>
<dbReference type="GO" id="GO:0004829">
    <property type="term" value="F:threonine-tRNA ligase activity"/>
    <property type="evidence" value="ECO:0007669"/>
    <property type="project" value="UniProtKB-EC"/>
</dbReference>
<keyword evidence="7" id="KW-0067">ATP-binding</keyword>
<keyword evidence="9 16" id="KW-0030">Aminoacyl-tRNA synthetase</keyword>
<dbReference type="Pfam" id="PF02824">
    <property type="entry name" value="TGS"/>
    <property type="match status" value="1"/>
</dbReference>
<dbReference type="PANTHER" id="PTHR11451:SF46">
    <property type="entry name" value="THREONINE--TRNA LIGASE"/>
    <property type="match status" value="1"/>
</dbReference>
<dbReference type="FunFam" id="3.40.50.800:FF:000003">
    <property type="entry name" value="Threonine--tRNA ligase 2, cytoplasmic"/>
    <property type="match status" value="1"/>
</dbReference>
<dbReference type="InterPro" id="IPR004095">
    <property type="entry name" value="TGS"/>
</dbReference>
<dbReference type="InterPro" id="IPR018163">
    <property type="entry name" value="Thr/Ala-tRNA-synth_IIc_edit"/>
</dbReference>
<dbReference type="CDD" id="cd01667">
    <property type="entry name" value="TGS_ThrRS"/>
    <property type="match status" value="1"/>
</dbReference>
<comment type="catalytic activity">
    <reaction evidence="11">
        <text>tRNA(Thr) + L-threonine + ATP = L-threonyl-tRNA(Thr) + AMP + diphosphate + H(+)</text>
        <dbReference type="Rhea" id="RHEA:24624"/>
        <dbReference type="Rhea" id="RHEA-COMP:9670"/>
        <dbReference type="Rhea" id="RHEA-COMP:9704"/>
        <dbReference type="ChEBI" id="CHEBI:15378"/>
        <dbReference type="ChEBI" id="CHEBI:30616"/>
        <dbReference type="ChEBI" id="CHEBI:33019"/>
        <dbReference type="ChEBI" id="CHEBI:57926"/>
        <dbReference type="ChEBI" id="CHEBI:78442"/>
        <dbReference type="ChEBI" id="CHEBI:78534"/>
        <dbReference type="ChEBI" id="CHEBI:456215"/>
        <dbReference type="EC" id="6.1.1.3"/>
    </reaction>
</comment>
<dbReference type="InterPro" id="IPR012675">
    <property type="entry name" value="Beta-grasp_dom_sf"/>
</dbReference>
<dbReference type="GO" id="GO:0005739">
    <property type="term" value="C:mitochondrion"/>
    <property type="evidence" value="ECO:0007669"/>
    <property type="project" value="TreeGrafter"/>
</dbReference>
<feature type="domain" description="Aminoacyl-transfer RNA synthetases class-II family profile" evidence="14">
    <location>
        <begin position="372"/>
        <end position="643"/>
    </location>
</feature>
<comment type="subcellular location">
    <subcellularLocation>
        <location evidence="1">Cytoplasm</location>
    </subcellularLocation>
</comment>
<dbReference type="InterPro" id="IPR047246">
    <property type="entry name" value="ThrRS_anticodon"/>
</dbReference>
<reference evidence="16" key="1">
    <citation type="submission" date="2014-08" db="EMBL/GenBank/DDBJ databases">
        <authorList>
            <person name="Sharma Rahul"/>
            <person name="Thines Marco"/>
        </authorList>
    </citation>
    <scope>NUCLEOTIDE SEQUENCE</scope>
</reference>
<evidence type="ECO:0000256" key="13">
    <source>
        <dbReference type="SAM" id="MobiDB-lite"/>
    </source>
</evidence>
<dbReference type="Pfam" id="PF07973">
    <property type="entry name" value="tRNA_SAD"/>
    <property type="match status" value="1"/>
</dbReference>
<dbReference type="Gene3D" id="3.30.980.10">
    <property type="entry name" value="Threonyl-trna Synthetase, Chain A, domain 2"/>
    <property type="match status" value="1"/>
</dbReference>
<dbReference type="InterPro" id="IPR012947">
    <property type="entry name" value="tRNA_SAD"/>
</dbReference>
<proteinExistence type="inferred from homology"/>
<sequence length="756" mass="86067">MASNTVLPPAADAPPATVPPSKQETNTADPNTAVDVKVITEGVKQAKIGKQQGEKKAKKEKAGGSGSKELDPPNFFIGPRMDLFEKWKKIQADRIAQEPRVPITITLPDGSTRQGTSWETTPFAIASDIAKSLSEKVVVAKVDGNLWDLTRPLEKDCSLQLMDFDDPTGEAKAVFWHSSAHVLGETCEKHLPGCCLGHGPPIDDGFFYDMKVENDQPILPADWPAFETTFKGAVKEKQAFERVEMPKEALLEMFHYNKYKSHFIQTQVPDGTSSTVYRCGPLIDFCLGPHIPHTGKIKAFSVTKASSAYFLGDAKSDSLQRVYGISFPDSKQMTEYKKWLEEAEKRNHKKIGKDQELFTFHELSPGSPIFLPHGVRIYNALMDLIREEYRDRNYQEVISPNMFNVDLWKQSGHYANYKDDMFLLNVDKEEFALKPMNCPGHCLIFDSRNRSHKELPLRMAEFGVLHRNESSGSLSGLTRVRRFVQDDAHIFCTPDQIESEIANLFEFIHKFYNQFDMKLKFRLSTRNPNKYMGDLDVWEKAEDTLRRQLEKFQPGAWEIAPEDAAFYGPKIDIACADALRREHQVATIQLDFQLPEKFKLKYSAGAGGETSQEARPVMIHRAVTGSLERFIAILTEHLVGKWPFWLSPRQIMVIPVGVKYNDYAKQVSKRLWKEGFYSEVDESGETLNKKIRNAEVAQWNFTLVVGEKEEESLSVNVRNRDDVGQKQRSEVVVPLDELVSKLRSLKFDRRMDNRLE</sequence>
<dbReference type="NCBIfam" id="TIGR00418">
    <property type="entry name" value="thrS"/>
    <property type="match status" value="1"/>
</dbReference>
<evidence type="ECO:0000256" key="12">
    <source>
        <dbReference type="ARBA" id="ARBA00072369"/>
    </source>
</evidence>
<keyword evidence="8" id="KW-0648">Protein biosynthesis</keyword>
<evidence type="ECO:0000256" key="8">
    <source>
        <dbReference type="ARBA" id="ARBA00022917"/>
    </source>
</evidence>
<feature type="compositionally biased region" description="Basic and acidic residues" evidence="13">
    <location>
        <begin position="52"/>
        <end position="62"/>
    </location>
</feature>
<evidence type="ECO:0000256" key="6">
    <source>
        <dbReference type="ARBA" id="ARBA00022741"/>
    </source>
</evidence>
<keyword evidence="5" id="KW-0436">Ligase</keyword>
<dbReference type="SUPFAM" id="SSF81271">
    <property type="entry name" value="TGS-like"/>
    <property type="match status" value="1"/>
</dbReference>
<dbReference type="CDD" id="cd00771">
    <property type="entry name" value="ThrRS_core"/>
    <property type="match status" value="1"/>
</dbReference>
<dbReference type="FunFam" id="3.30.930.10:FF:000019">
    <property type="entry name" value="Threonine--tRNA ligase"/>
    <property type="match status" value="1"/>
</dbReference>
<dbReference type="InterPro" id="IPR002320">
    <property type="entry name" value="Thr-tRNA-ligase_IIa"/>
</dbReference>
<name>A0A0F7SQQ8_PHARH</name>
<dbReference type="SMART" id="SM00863">
    <property type="entry name" value="tRNA_SAD"/>
    <property type="match status" value="1"/>
</dbReference>
<evidence type="ECO:0000256" key="10">
    <source>
        <dbReference type="ARBA" id="ARBA00031900"/>
    </source>
</evidence>
<feature type="region of interest" description="Disordered" evidence="13">
    <location>
        <begin position="1"/>
        <end position="74"/>
    </location>
</feature>
<dbReference type="AlphaFoldDB" id="A0A0F7SQQ8"/>
<dbReference type="GO" id="GO:0006435">
    <property type="term" value="P:threonyl-tRNA aminoacylation"/>
    <property type="evidence" value="ECO:0007669"/>
    <property type="project" value="InterPro"/>
</dbReference>
<evidence type="ECO:0000259" key="15">
    <source>
        <dbReference type="PROSITE" id="PS51880"/>
    </source>
</evidence>
<dbReference type="Pfam" id="PF00587">
    <property type="entry name" value="tRNA-synt_2b"/>
    <property type="match status" value="1"/>
</dbReference>
<accession>A0A0F7SQQ8</accession>
<dbReference type="InterPro" id="IPR004154">
    <property type="entry name" value="Anticodon-bd"/>
</dbReference>
<keyword evidence="6" id="KW-0547">Nucleotide-binding</keyword>
<evidence type="ECO:0000259" key="14">
    <source>
        <dbReference type="PROSITE" id="PS50862"/>
    </source>
</evidence>
<protein>
    <recommendedName>
        <fullName evidence="12">Probable threonine--tRNA ligase, cytoplasmic</fullName>
        <ecNumber evidence="3">6.1.1.3</ecNumber>
    </recommendedName>
    <alternativeName>
        <fullName evidence="10">Threonyl-tRNA synthetase</fullName>
    </alternativeName>
</protein>
<dbReference type="GO" id="GO:0005524">
    <property type="term" value="F:ATP binding"/>
    <property type="evidence" value="ECO:0007669"/>
    <property type="project" value="UniProtKB-KW"/>
</dbReference>
<dbReference type="FunFam" id="3.30.980.10:FF:000005">
    <property type="entry name" value="Threonyl-tRNA synthetase, mitochondrial"/>
    <property type="match status" value="1"/>
</dbReference>
<dbReference type="PROSITE" id="PS50862">
    <property type="entry name" value="AA_TRNA_LIGASE_II"/>
    <property type="match status" value="1"/>
</dbReference>
<dbReference type="Pfam" id="PF03129">
    <property type="entry name" value="HGTP_anticodon"/>
    <property type="match status" value="1"/>
</dbReference>
<evidence type="ECO:0000256" key="11">
    <source>
        <dbReference type="ARBA" id="ARBA00049515"/>
    </source>
</evidence>
<evidence type="ECO:0000256" key="7">
    <source>
        <dbReference type="ARBA" id="ARBA00022840"/>
    </source>
</evidence>
<dbReference type="SUPFAM" id="SSF55186">
    <property type="entry name" value="ThrRS/AlaRS common domain"/>
    <property type="match status" value="1"/>
</dbReference>
<dbReference type="EMBL" id="LN483142">
    <property type="protein sequence ID" value="CED83034.1"/>
    <property type="molecule type" value="Genomic_DNA"/>
</dbReference>
<dbReference type="InterPro" id="IPR045864">
    <property type="entry name" value="aa-tRNA-synth_II/BPL/LPL"/>
</dbReference>
<dbReference type="PROSITE" id="PS51880">
    <property type="entry name" value="TGS"/>
    <property type="match status" value="1"/>
</dbReference>
<dbReference type="InterPro" id="IPR002314">
    <property type="entry name" value="aa-tRNA-synt_IIb"/>
</dbReference>
<evidence type="ECO:0000256" key="4">
    <source>
        <dbReference type="ARBA" id="ARBA00022490"/>
    </source>
</evidence>
<evidence type="ECO:0000256" key="2">
    <source>
        <dbReference type="ARBA" id="ARBA00008226"/>
    </source>
</evidence>
<evidence type="ECO:0000256" key="5">
    <source>
        <dbReference type="ARBA" id="ARBA00022598"/>
    </source>
</evidence>
<dbReference type="InterPro" id="IPR036621">
    <property type="entry name" value="Anticodon-bd_dom_sf"/>
</dbReference>
<organism evidence="16">
    <name type="scientific">Phaffia rhodozyma</name>
    <name type="common">Yeast</name>
    <name type="synonym">Xanthophyllomyces dendrorhous</name>
    <dbReference type="NCBI Taxonomy" id="264483"/>
    <lineage>
        <taxon>Eukaryota</taxon>
        <taxon>Fungi</taxon>
        <taxon>Dikarya</taxon>
        <taxon>Basidiomycota</taxon>
        <taxon>Agaricomycotina</taxon>
        <taxon>Tremellomycetes</taxon>
        <taxon>Cystofilobasidiales</taxon>
        <taxon>Mrakiaceae</taxon>
        <taxon>Phaffia</taxon>
    </lineage>
</organism>
<feature type="domain" description="TGS" evidence="15">
    <location>
        <begin position="97"/>
        <end position="163"/>
    </location>
</feature>